<dbReference type="STRING" id="7998.ENSIPUP00000021255"/>
<gene>
    <name evidence="15 16" type="primary">l3mbtl3</name>
</gene>
<dbReference type="PANTHER" id="PTHR12247:SF72">
    <property type="entry name" value="LETHAL(3)MALIGNANT BRAIN TUMOR-LIKE PROTEIN 3"/>
    <property type="match status" value="1"/>
</dbReference>
<dbReference type="CDD" id="cd09582">
    <property type="entry name" value="SAM_Scm-like-3MBT3_4"/>
    <property type="match status" value="1"/>
</dbReference>
<dbReference type="SMART" id="SM00454">
    <property type="entry name" value="SAM"/>
    <property type="match status" value="1"/>
</dbReference>
<dbReference type="Pfam" id="PF00536">
    <property type="entry name" value="SAM_1"/>
    <property type="match status" value="1"/>
</dbReference>
<proteinExistence type="predicted"/>
<dbReference type="OMA" id="DESYDYX"/>
<keyword evidence="6" id="KW-0156">Chromatin regulator</keyword>
<feature type="region of interest" description="Disordered" evidence="12">
    <location>
        <begin position="557"/>
        <end position="585"/>
    </location>
</feature>
<evidence type="ECO:0000256" key="3">
    <source>
        <dbReference type="ARBA" id="ARBA00022737"/>
    </source>
</evidence>
<feature type="region of interest" description="Disordered" evidence="12">
    <location>
        <begin position="105"/>
        <end position="177"/>
    </location>
</feature>
<keyword evidence="5" id="KW-0862">Zinc</keyword>
<reference evidence="15 16" key="2">
    <citation type="submission" date="2025-04" db="UniProtKB">
        <authorList>
            <consortium name="RefSeq"/>
        </authorList>
    </citation>
    <scope>IDENTIFICATION</scope>
    <source>
        <tissue evidence="15 16">Blood</tissue>
    </source>
</reference>
<dbReference type="Proteomes" id="UP000221080">
    <property type="component" value="Chromosome 2"/>
</dbReference>
<dbReference type="Pfam" id="PF01530">
    <property type="entry name" value="zf-C2HC"/>
    <property type="match status" value="1"/>
</dbReference>
<dbReference type="RefSeq" id="XP_017310768.1">
    <property type="nucleotide sequence ID" value="XM_017455279.3"/>
</dbReference>
<accession>A0A2D0PW96</accession>
<organism evidence="14 16">
    <name type="scientific">Ictalurus punctatus</name>
    <name type="common">Channel catfish</name>
    <name type="synonym">Silurus punctatus</name>
    <dbReference type="NCBI Taxonomy" id="7998"/>
    <lineage>
        <taxon>Eukaryota</taxon>
        <taxon>Metazoa</taxon>
        <taxon>Chordata</taxon>
        <taxon>Craniata</taxon>
        <taxon>Vertebrata</taxon>
        <taxon>Euteleostomi</taxon>
        <taxon>Actinopterygii</taxon>
        <taxon>Neopterygii</taxon>
        <taxon>Teleostei</taxon>
        <taxon>Ostariophysi</taxon>
        <taxon>Siluriformes</taxon>
        <taxon>Ictaluridae</taxon>
        <taxon>Ictalurus</taxon>
    </lineage>
</organism>
<dbReference type="GO" id="GO:0008270">
    <property type="term" value="F:zinc ion binding"/>
    <property type="evidence" value="ECO:0007669"/>
    <property type="project" value="UniProtKB-KW"/>
</dbReference>
<reference evidence="14" key="1">
    <citation type="journal article" date="2016" name="Nat. Commun.">
        <title>The channel catfish genome sequence provides insights into the evolution of scale formation in teleosts.</title>
        <authorList>
            <person name="Liu Z."/>
            <person name="Liu S."/>
            <person name="Yao J."/>
            <person name="Bao L."/>
            <person name="Zhang J."/>
            <person name="Li Y."/>
            <person name="Jiang C."/>
            <person name="Sun L."/>
            <person name="Wang R."/>
            <person name="Zhang Y."/>
            <person name="Zhou T."/>
            <person name="Zeng Q."/>
            <person name="Fu Q."/>
            <person name="Gao S."/>
            <person name="Li N."/>
            <person name="Koren S."/>
            <person name="Jiang Y."/>
            <person name="Zimin A."/>
            <person name="Xu P."/>
            <person name="Phillippy A.M."/>
            <person name="Geng X."/>
            <person name="Song L."/>
            <person name="Sun F."/>
            <person name="Li C."/>
            <person name="Wang X."/>
            <person name="Chen A."/>
            <person name="Jin Y."/>
            <person name="Yuan Z."/>
            <person name="Yang Y."/>
            <person name="Tan S."/>
            <person name="Peatman E."/>
            <person name="Lu J."/>
            <person name="Qin Z."/>
            <person name="Dunham R."/>
            <person name="Li Z."/>
            <person name="Sonstegard T."/>
            <person name="Feng J."/>
            <person name="Danzmann R.G."/>
            <person name="Schroeder S."/>
            <person name="Scheffler B."/>
            <person name="Duke M.V."/>
            <person name="Ballard L."/>
            <person name="Kucuktas H."/>
            <person name="Kaltenboeck L."/>
            <person name="Liu H."/>
            <person name="Armbruster J."/>
            <person name="Xie Y."/>
            <person name="Kirby M.L."/>
            <person name="Tian Y."/>
            <person name="Flanagan M.E."/>
            <person name="Mu W."/>
            <person name="Waldbieser G.C."/>
        </authorList>
    </citation>
    <scope>NUCLEOTIDE SEQUENCE [LARGE SCALE GENOMIC DNA]</scope>
    <source>
        <strain evidence="14">SDA103</strain>
    </source>
</reference>
<evidence type="ECO:0000256" key="11">
    <source>
        <dbReference type="PROSITE-ProRule" id="PRU01143"/>
    </source>
</evidence>
<evidence type="ECO:0000256" key="7">
    <source>
        <dbReference type="ARBA" id="ARBA00023015"/>
    </source>
</evidence>
<dbReference type="PANTHER" id="PTHR12247">
    <property type="entry name" value="POLYCOMB GROUP PROTEIN"/>
    <property type="match status" value="1"/>
</dbReference>
<dbReference type="PROSITE" id="PS51802">
    <property type="entry name" value="ZF_CCHHC"/>
    <property type="match status" value="1"/>
</dbReference>
<dbReference type="RefSeq" id="XP_017310759.1">
    <property type="nucleotide sequence ID" value="XM_017455270.2"/>
</dbReference>
<evidence type="ECO:0000256" key="4">
    <source>
        <dbReference type="ARBA" id="ARBA00022771"/>
    </source>
</evidence>
<evidence type="ECO:0000256" key="5">
    <source>
        <dbReference type="ARBA" id="ARBA00022833"/>
    </source>
</evidence>
<evidence type="ECO:0000256" key="8">
    <source>
        <dbReference type="ARBA" id="ARBA00023163"/>
    </source>
</evidence>
<dbReference type="CTD" id="84456"/>
<feature type="repeat" description="MBT" evidence="10">
    <location>
        <begin position="410"/>
        <end position="505"/>
    </location>
</feature>
<evidence type="ECO:0000256" key="6">
    <source>
        <dbReference type="ARBA" id="ARBA00022853"/>
    </source>
</evidence>
<keyword evidence="4 11" id="KW-0863">Zinc-finger</keyword>
<dbReference type="InterPro" id="IPR002515">
    <property type="entry name" value="Znf_C2H2C"/>
</dbReference>
<evidence type="ECO:0000259" key="13">
    <source>
        <dbReference type="PROSITE" id="PS50105"/>
    </source>
</evidence>
<evidence type="ECO:0000313" key="16">
    <source>
        <dbReference type="RefSeq" id="XP_017310768.1"/>
    </source>
</evidence>
<dbReference type="SUPFAM" id="SSF47769">
    <property type="entry name" value="SAM/Pointed domain"/>
    <property type="match status" value="1"/>
</dbReference>
<dbReference type="Pfam" id="PF02820">
    <property type="entry name" value="MBT"/>
    <property type="match status" value="3"/>
</dbReference>
<keyword evidence="3" id="KW-0677">Repeat</keyword>
<dbReference type="PROSITE" id="PS50105">
    <property type="entry name" value="SAM_DOMAIN"/>
    <property type="match status" value="1"/>
</dbReference>
<keyword evidence="9" id="KW-0539">Nucleus</keyword>
<sequence>MDGSTPEFDMYGAMEWKDGVGTLPGSQLKFRVNEFGVLEVITDVGEEEGVKKAHATTTWSVPTAQEALSVEVHCGRVSVCSNRKDSATHFLPDGHHCTNGCLHPEQQEKSKSVKEDSRMNGEVTRVSRRRPHPAKRAEEELDEMTEVVEEDNEDNEEKDGRRLVRGGPRGRRKRRGDAALLRQPVSYGGRKKSWCWASYLEQEKALAAPSKLFKEHQSFPQSKSGFRVGMRLEGIDPLHPSMYCVLSVAEVSGYRMRLHFDGYSDCYDFWVNCDSTDTHPVGWCEKTGHKLHPPKGMKSEAFSWCSYLKTNKLQAAPKSLFHNHNATVTPLGFRVGMKLEAVDKKKPSLVRVSTVRDMVESRLLVHFDSWDESYDYWCDVMSPYIHPVGWCRENSRTLTTPPGYADAENFSWERYLEETSSFPAPARSFKAKPPHSFQVNMKLEAVDVRNPVMVRVATVVDRDEHRVKIHFDGWTEEYDYWLDADSPDIHPAGWCAKTGHALQPPISLEDTSESEQGGCPTPGCRGIGHIKGARYSGHHSAMGCPYSEINMKKDSVLPDRLSGEMPGSGVGRPRRVEQSPDRAAHSLDKPVRHLDKADTATIAMEMPHQKPVGTESKRRVGRPCKVKRVEEPPQEEEVESEESSIAESKELTLQQVLHQSVFMPCSAPSPSMPHCWDQHSKLLPSVAGITASRVATWSVEQVTEFIQGLPGCKEQVHTFKEEQIDGEAFLLLTQTDLVKILSMKLGPALKIFNSILMFKTAEKSACNEL</sequence>
<evidence type="ECO:0000256" key="9">
    <source>
        <dbReference type="ARBA" id="ARBA00023242"/>
    </source>
</evidence>
<feature type="repeat" description="MBT" evidence="10">
    <location>
        <begin position="194"/>
        <end position="294"/>
    </location>
</feature>
<feature type="compositionally biased region" description="Basic and acidic residues" evidence="12">
    <location>
        <begin position="105"/>
        <end position="119"/>
    </location>
</feature>
<comment type="subcellular location">
    <subcellularLocation>
        <location evidence="1">Nucleus</location>
    </subcellularLocation>
</comment>
<dbReference type="FunFam" id="2.30.30.140:FF:000007">
    <property type="entry name" value="Lethal(3)malignant brain tumor-like protein 1"/>
    <property type="match status" value="1"/>
</dbReference>
<dbReference type="InterPro" id="IPR004092">
    <property type="entry name" value="Mbt"/>
</dbReference>
<keyword evidence="7" id="KW-0805">Transcription regulation</keyword>
<dbReference type="GO" id="GO:0042393">
    <property type="term" value="F:histone binding"/>
    <property type="evidence" value="ECO:0007669"/>
    <property type="project" value="TreeGrafter"/>
</dbReference>
<protein>
    <submittedName>
        <fullName evidence="15 16">Lethal(3)malignant brain tumor-like protein 3</fullName>
    </submittedName>
</protein>
<dbReference type="KEGG" id="ipu:108257466"/>
<dbReference type="AlphaFoldDB" id="A0A2D0PW96"/>
<dbReference type="PROSITE" id="PS51079">
    <property type="entry name" value="MBT"/>
    <property type="match status" value="3"/>
</dbReference>
<evidence type="ECO:0000256" key="12">
    <source>
        <dbReference type="SAM" id="MobiDB-lite"/>
    </source>
</evidence>
<dbReference type="GeneID" id="108257466"/>
<feature type="compositionally biased region" description="Basic and acidic residues" evidence="12">
    <location>
        <begin position="574"/>
        <end position="585"/>
    </location>
</feature>
<feature type="domain" description="SAM" evidence="13">
    <location>
        <begin position="697"/>
        <end position="761"/>
    </location>
</feature>
<dbReference type="Gene3D" id="2.30.30.140">
    <property type="match status" value="3"/>
</dbReference>
<dbReference type="InterPro" id="IPR013761">
    <property type="entry name" value="SAM/pointed_sf"/>
</dbReference>
<keyword evidence="14" id="KW-1185">Reference proteome</keyword>
<feature type="region of interest" description="Disordered" evidence="12">
    <location>
        <begin position="609"/>
        <end position="643"/>
    </location>
</feature>
<dbReference type="GO" id="GO:0006325">
    <property type="term" value="P:chromatin organization"/>
    <property type="evidence" value="ECO:0007669"/>
    <property type="project" value="UniProtKB-KW"/>
</dbReference>
<dbReference type="OrthoDB" id="8188861at2759"/>
<dbReference type="GO" id="GO:0003682">
    <property type="term" value="F:chromatin binding"/>
    <property type="evidence" value="ECO:0007669"/>
    <property type="project" value="TreeGrafter"/>
</dbReference>
<dbReference type="InterPro" id="IPR001660">
    <property type="entry name" value="SAM"/>
</dbReference>
<evidence type="ECO:0000313" key="14">
    <source>
        <dbReference type="Proteomes" id="UP000221080"/>
    </source>
</evidence>
<feature type="compositionally biased region" description="Acidic residues" evidence="12">
    <location>
        <begin position="139"/>
        <end position="157"/>
    </location>
</feature>
<evidence type="ECO:0000256" key="10">
    <source>
        <dbReference type="PROSITE-ProRule" id="PRU00459"/>
    </source>
</evidence>
<feature type="repeat" description="MBT" evidence="10">
    <location>
        <begin position="302"/>
        <end position="401"/>
    </location>
</feature>
<dbReference type="SUPFAM" id="SSF63748">
    <property type="entry name" value="Tudor/PWWP/MBT"/>
    <property type="match status" value="3"/>
</dbReference>
<feature type="compositionally biased region" description="Acidic residues" evidence="12">
    <location>
        <begin position="632"/>
        <end position="643"/>
    </location>
</feature>
<dbReference type="GO" id="GO:0045892">
    <property type="term" value="P:negative regulation of DNA-templated transcription"/>
    <property type="evidence" value="ECO:0007669"/>
    <property type="project" value="TreeGrafter"/>
</dbReference>
<evidence type="ECO:0000313" key="15">
    <source>
        <dbReference type="RefSeq" id="XP_017310759.1"/>
    </source>
</evidence>
<evidence type="ECO:0000256" key="2">
    <source>
        <dbReference type="ARBA" id="ARBA00022723"/>
    </source>
</evidence>
<name>A0A2D0PW96_ICTPU</name>
<dbReference type="Gene3D" id="4.10.320.30">
    <property type="match status" value="1"/>
</dbReference>
<evidence type="ECO:0000256" key="1">
    <source>
        <dbReference type="ARBA" id="ARBA00004123"/>
    </source>
</evidence>
<dbReference type="SMART" id="SM00561">
    <property type="entry name" value="MBT"/>
    <property type="match status" value="3"/>
</dbReference>
<dbReference type="InterPro" id="IPR050548">
    <property type="entry name" value="PcG_chromatin_remod_factors"/>
</dbReference>
<keyword evidence="8" id="KW-0804">Transcription</keyword>
<dbReference type="GO" id="GO:0005634">
    <property type="term" value="C:nucleus"/>
    <property type="evidence" value="ECO:0007669"/>
    <property type="project" value="UniProtKB-SubCell"/>
</dbReference>
<keyword evidence="2" id="KW-0479">Metal-binding</keyword>
<dbReference type="Gene3D" id="1.10.150.50">
    <property type="entry name" value="Transcription Factor, Ets-1"/>
    <property type="match status" value="1"/>
</dbReference>